<evidence type="ECO:0000313" key="2">
    <source>
        <dbReference type="EMBL" id="WXB96472.1"/>
    </source>
</evidence>
<keyword evidence="1" id="KW-1133">Transmembrane helix</keyword>
<reference evidence="2 3" key="1">
    <citation type="submission" date="2024-02" db="EMBL/GenBank/DDBJ databases">
        <title>Seven novel Bacillus-like species.</title>
        <authorList>
            <person name="Liu G."/>
        </authorList>
    </citation>
    <scope>NUCLEOTIDE SEQUENCE [LARGE SCALE GENOMIC DNA]</scope>
    <source>
        <strain evidence="2 3">FJAT-52054</strain>
    </source>
</reference>
<dbReference type="Pfam" id="PF12730">
    <property type="entry name" value="ABC2_membrane_4"/>
    <property type="match status" value="1"/>
</dbReference>
<keyword evidence="1" id="KW-0472">Membrane</keyword>
<proteinExistence type="predicted"/>
<feature type="transmembrane region" description="Helical" evidence="1">
    <location>
        <begin position="49"/>
        <end position="69"/>
    </location>
</feature>
<gene>
    <name evidence="2" type="ORF">WCV65_18355</name>
</gene>
<feature type="transmembrane region" description="Helical" evidence="1">
    <location>
        <begin position="163"/>
        <end position="182"/>
    </location>
</feature>
<feature type="transmembrane region" description="Helical" evidence="1">
    <location>
        <begin position="214"/>
        <end position="232"/>
    </location>
</feature>
<evidence type="ECO:0000313" key="3">
    <source>
        <dbReference type="Proteomes" id="UP001377337"/>
    </source>
</evidence>
<feature type="transmembrane region" description="Helical" evidence="1">
    <location>
        <begin position="90"/>
        <end position="119"/>
    </location>
</feature>
<name>A0ABZ2NGZ3_9BACI</name>
<keyword evidence="3" id="KW-1185">Reference proteome</keyword>
<protein>
    <submittedName>
        <fullName evidence="2">ABC transporter permease</fullName>
    </submittedName>
</protein>
<organism evidence="2 3">
    <name type="scientific">Metabacillus sediminis</name>
    <dbReference type="NCBI Taxonomy" id="3117746"/>
    <lineage>
        <taxon>Bacteria</taxon>
        <taxon>Bacillati</taxon>
        <taxon>Bacillota</taxon>
        <taxon>Bacilli</taxon>
        <taxon>Bacillales</taxon>
        <taxon>Bacillaceae</taxon>
        <taxon>Metabacillus</taxon>
    </lineage>
</organism>
<dbReference type="Proteomes" id="UP001377337">
    <property type="component" value="Chromosome"/>
</dbReference>
<evidence type="ECO:0000256" key="1">
    <source>
        <dbReference type="SAM" id="Phobius"/>
    </source>
</evidence>
<dbReference type="EMBL" id="CP147407">
    <property type="protein sequence ID" value="WXB96472.1"/>
    <property type="molecule type" value="Genomic_DNA"/>
</dbReference>
<sequence length="238" mass="26116">MGNLAVLETKKLMRKPSIYFGVILASLFSCAIAYVAFLNPESFGKRNVYAFFADIAQYVLIVFAAKSLGDEFQFKTSAILFTNRYSRMEILFSKIVSLLGLGLLMGLVSGMIGVIFLGVMGELTALHAVLELTGVIGRYLVYTFCVGSFVLLWTVLSFHTIASLFSAIGFFFLLPAVIGMAVSKFSGLVRAVEYIPFYSASNVIHQPAWNQAEVTGLILSGMIFAALAVYFLNRKDLT</sequence>
<keyword evidence="1" id="KW-0812">Transmembrane</keyword>
<dbReference type="RefSeq" id="WP_338778480.1">
    <property type="nucleotide sequence ID" value="NZ_CP147407.1"/>
</dbReference>
<feature type="transmembrane region" description="Helical" evidence="1">
    <location>
        <begin position="18"/>
        <end position="37"/>
    </location>
</feature>
<feature type="transmembrane region" description="Helical" evidence="1">
    <location>
        <begin position="139"/>
        <end position="156"/>
    </location>
</feature>
<accession>A0ABZ2NGZ3</accession>